<dbReference type="EMBL" id="PSNX01000001">
    <property type="protein sequence ID" value="PPE68105.1"/>
    <property type="molecule type" value="Genomic_DNA"/>
</dbReference>
<gene>
    <name evidence="8" type="ORF">C1704_01130</name>
</gene>
<evidence type="ECO:0000259" key="7">
    <source>
        <dbReference type="PROSITE" id="PS50850"/>
    </source>
</evidence>
<feature type="transmembrane region" description="Helical" evidence="6">
    <location>
        <begin position="440"/>
        <end position="463"/>
    </location>
</feature>
<evidence type="ECO:0000256" key="4">
    <source>
        <dbReference type="ARBA" id="ARBA00022989"/>
    </source>
</evidence>
<comment type="caution">
    <text evidence="8">The sequence shown here is derived from an EMBL/GenBank/DDBJ whole genome shotgun (WGS) entry which is preliminary data.</text>
</comment>
<feature type="transmembrane region" description="Helical" evidence="6">
    <location>
        <begin position="222"/>
        <end position="243"/>
    </location>
</feature>
<evidence type="ECO:0000313" key="8">
    <source>
        <dbReference type="EMBL" id="PPE68105.1"/>
    </source>
</evidence>
<feature type="domain" description="Major facilitator superfamily (MFS) profile" evidence="7">
    <location>
        <begin position="55"/>
        <end position="467"/>
    </location>
</feature>
<evidence type="ECO:0000256" key="3">
    <source>
        <dbReference type="ARBA" id="ARBA00022692"/>
    </source>
</evidence>
<dbReference type="SUPFAM" id="SSF103473">
    <property type="entry name" value="MFS general substrate transporter"/>
    <property type="match status" value="1"/>
</dbReference>
<dbReference type="Gene3D" id="1.20.1250.20">
    <property type="entry name" value="MFS general substrate transporter like domains"/>
    <property type="match status" value="2"/>
</dbReference>
<feature type="transmembrane region" description="Helical" evidence="6">
    <location>
        <begin position="122"/>
        <end position="141"/>
    </location>
</feature>
<keyword evidence="5 6" id="KW-0472">Membrane</keyword>
<dbReference type="InterPro" id="IPR036259">
    <property type="entry name" value="MFS_trans_sf"/>
</dbReference>
<feature type="transmembrane region" description="Helical" evidence="6">
    <location>
        <begin position="373"/>
        <end position="397"/>
    </location>
</feature>
<keyword evidence="4 6" id="KW-1133">Transmembrane helix</keyword>
<feature type="transmembrane region" description="Helical" evidence="6">
    <location>
        <begin position="89"/>
        <end position="110"/>
    </location>
</feature>
<feature type="transmembrane region" description="Helical" evidence="6">
    <location>
        <begin position="147"/>
        <end position="167"/>
    </location>
</feature>
<keyword evidence="3 6" id="KW-0812">Transmembrane</keyword>
<dbReference type="PANTHER" id="PTHR23505:SF79">
    <property type="entry name" value="PROTEIN SPINSTER"/>
    <property type="match status" value="1"/>
</dbReference>
<feature type="transmembrane region" description="Helical" evidence="6">
    <location>
        <begin position="349"/>
        <end position="367"/>
    </location>
</feature>
<organism evidence="8 9">
    <name type="scientific">Caldimonas caldifontis</name>
    <dbReference type="NCBI Taxonomy" id="1452508"/>
    <lineage>
        <taxon>Bacteria</taxon>
        <taxon>Pseudomonadati</taxon>
        <taxon>Pseudomonadota</taxon>
        <taxon>Betaproteobacteria</taxon>
        <taxon>Burkholderiales</taxon>
        <taxon>Sphaerotilaceae</taxon>
        <taxon>Caldimonas</taxon>
    </lineage>
</organism>
<feature type="transmembrane region" description="Helical" evidence="6">
    <location>
        <begin position="51"/>
        <end position="77"/>
    </location>
</feature>
<dbReference type="CDD" id="cd17328">
    <property type="entry name" value="MFS_spinster_like"/>
    <property type="match status" value="1"/>
</dbReference>
<feature type="transmembrane region" description="Helical" evidence="6">
    <location>
        <begin position="179"/>
        <end position="202"/>
    </location>
</feature>
<dbReference type="Proteomes" id="UP000238605">
    <property type="component" value="Unassembled WGS sequence"/>
</dbReference>
<dbReference type="InterPro" id="IPR044770">
    <property type="entry name" value="MFS_spinster-like"/>
</dbReference>
<sequence length="483" mass="50647">MRRLAGRSATLRADTCSQASLIQKVHMDTPGPANPSSHTDATTASAPRTGYAWYVVIILMLAAVVSLVDRLLVGLLVDPIRRDLQISDFQISLLQGLAFSLFFCLAGLPIGRLVDRSHRRNIVAIGISFWSLMTAAAGLAQTYWQLFLTRAGVGVGEAALGPAAYSIISDYFPKSRLPLALGVFALGTALGSGVAFVIGGAVGGIAARGDVAVPVLGVVHGWQLAFILVGLPGLLMAALTLTIREPARRNTIAGGSAVPISAVVDFLRERRRLALCFVVGISMAFTVSYALLAWVATFFIRVHGMAVGQVGTLLGAIILSMSTLGIFGGGWLASLFLRRGQRDATLRTAMWTMAAAIPFLIAAPLLSTPELSMLAYAPAILLSSVFISLGTSTIQLVTPNEMRGQVSALGLMLTTVVGSVLGPSLVAACTDYLFADEKMVGVSLALVCGIVAPISAATLACSLKPLRTAAEQAERWAAPDERA</sequence>
<comment type="subcellular location">
    <subcellularLocation>
        <location evidence="1">Membrane</location>
        <topology evidence="1">Multi-pass membrane protein</topology>
    </subcellularLocation>
</comment>
<evidence type="ECO:0000256" key="6">
    <source>
        <dbReference type="SAM" id="Phobius"/>
    </source>
</evidence>
<dbReference type="PROSITE" id="PS50850">
    <property type="entry name" value="MFS"/>
    <property type="match status" value="1"/>
</dbReference>
<dbReference type="Pfam" id="PF07690">
    <property type="entry name" value="MFS_1"/>
    <property type="match status" value="1"/>
</dbReference>
<keyword evidence="9" id="KW-1185">Reference proteome</keyword>
<evidence type="ECO:0000256" key="1">
    <source>
        <dbReference type="ARBA" id="ARBA00004141"/>
    </source>
</evidence>
<feature type="transmembrane region" description="Helical" evidence="6">
    <location>
        <begin position="273"/>
        <end position="300"/>
    </location>
</feature>
<reference evidence="8 9" key="1">
    <citation type="submission" date="2018-02" db="EMBL/GenBank/DDBJ databases">
        <title>Reclassifiation of [Polyangium] brachysporum DSM 7029 as Guopingzhaonella breviflexa gen. nov., sp. nov., a member of the family Comamonadaceae.</title>
        <authorList>
            <person name="Tang B."/>
        </authorList>
    </citation>
    <scope>NUCLEOTIDE SEQUENCE [LARGE SCALE GENOMIC DNA]</scope>
    <source>
        <strain evidence="8 9">BCRC 80649</strain>
    </source>
</reference>
<name>A0A2S5SZB2_9BURK</name>
<dbReference type="OrthoDB" id="6057322at2"/>
<proteinExistence type="predicted"/>
<dbReference type="InterPro" id="IPR011701">
    <property type="entry name" value="MFS"/>
</dbReference>
<dbReference type="GO" id="GO:0022857">
    <property type="term" value="F:transmembrane transporter activity"/>
    <property type="evidence" value="ECO:0007669"/>
    <property type="project" value="InterPro"/>
</dbReference>
<evidence type="ECO:0000313" key="9">
    <source>
        <dbReference type="Proteomes" id="UP000238605"/>
    </source>
</evidence>
<dbReference type="InterPro" id="IPR020846">
    <property type="entry name" value="MFS_dom"/>
</dbReference>
<dbReference type="PANTHER" id="PTHR23505">
    <property type="entry name" value="SPINSTER"/>
    <property type="match status" value="1"/>
</dbReference>
<evidence type="ECO:0000256" key="5">
    <source>
        <dbReference type="ARBA" id="ARBA00023136"/>
    </source>
</evidence>
<accession>A0A2S5SZB2</accession>
<dbReference type="GO" id="GO:0016020">
    <property type="term" value="C:membrane"/>
    <property type="evidence" value="ECO:0007669"/>
    <property type="project" value="UniProtKB-SubCell"/>
</dbReference>
<dbReference type="AlphaFoldDB" id="A0A2S5SZB2"/>
<evidence type="ECO:0000256" key="2">
    <source>
        <dbReference type="ARBA" id="ARBA00022448"/>
    </source>
</evidence>
<keyword evidence="2" id="KW-0813">Transport</keyword>
<feature type="transmembrane region" description="Helical" evidence="6">
    <location>
        <begin position="409"/>
        <end position="434"/>
    </location>
</feature>
<feature type="transmembrane region" description="Helical" evidence="6">
    <location>
        <begin position="312"/>
        <end position="337"/>
    </location>
</feature>
<protein>
    <submittedName>
        <fullName evidence="8">MFS transporter</fullName>
    </submittedName>
</protein>